<evidence type="ECO:0000256" key="1">
    <source>
        <dbReference type="ARBA" id="ARBA00022490"/>
    </source>
</evidence>
<keyword evidence="6" id="KW-0067">ATP-binding</keyword>
<dbReference type="SUPFAM" id="SSF55060">
    <property type="entry name" value="GHMP Kinase, C-terminal domain"/>
    <property type="match status" value="1"/>
</dbReference>
<keyword evidence="1" id="KW-0963">Cytoplasm</keyword>
<dbReference type="AlphaFoldDB" id="A0A6N9H4Y6"/>
<keyword evidence="4" id="KW-0547">Nucleotide-binding</keyword>
<evidence type="ECO:0000259" key="10">
    <source>
        <dbReference type="Pfam" id="PF00288"/>
    </source>
</evidence>
<dbReference type="Pfam" id="PF08544">
    <property type="entry name" value="GHMP_kinases_C"/>
    <property type="match status" value="1"/>
</dbReference>
<dbReference type="UniPathway" id="UPA00057">
    <property type="reaction ID" value="UER00098"/>
</dbReference>
<keyword evidence="3 12" id="KW-0808">Transferase</keyword>
<dbReference type="PRINTS" id="PR00959">
    <property type="entry name" value="MEVGALKINASE"/>
</dbReference>
<dbReference type="InterPro" id="IPR036554">
    <property type="entry name" value="GHMP_kinase_C_sf"/>
</dbReference>
<dbReference type="EMBL" id="WWEQ01000006">
    <property type="protein sequence ID" value="MYM18901.1"/>
    <property type="molecule type" value="Genomic_DNA"/>
</dbReference>
<organism evidence="12 13">
    <name type="scientific">Brevibacterium rongguiense</name>
    <dbReference type="NCBI Taxonomy" id="2695267"/>
    <lineage>
        <taxon>Bacteria</taxon>
        <taxon>Bacillati</taxon>
        <taxon>Actinomycetota</taxon>
        <taxon>Actinomycetes</taxon>
        <taxon>Micrococcales</taxon>
        <taxon>Brevibacteriaceae</taxon>
        <taxon>Brevibacterium</taxon>
    </lineage>
</organism>
<dbReference type="InterPro" id="IPR006204">
    <property type="entry name" value="GHMP_kinase_N_dom"/>
</dbReference>
<comment type="pathway">
    <text evidence="9">Isoprenoid biosynthesis; isopentenyl diphosphate biosynthesis via mevalonate pathway; isopentenyl diphosphate from (R)-mevalonate: step 1/3.</text>
</comment>
<evidence type="ECO:0000256" key="6">
    <source>
        <dbReference type="ARBA" id="ARBA00022840"/>
    </source>
</evidence>
<keyword evidence="7" id="KW-0460">Magnesium</keyword>
<dbReference type="PANTHER" id="PTHR43290">
    <property type="entry name" value="MEVALONATE KINASE"/>
    <property type="match status" value="1"/>
</dbReference>
<evidence type="ECO:0000256" key="2">
    <source>
        <dbReference type="ARBA" id="ARBA00022516"/>
    </source>
</evidence>
<dbReference type="Proteomes" id="UP000469215">
    <property type="component" value="Unassembled WGS sequence"/>
</dbReference>
<dbReference type="Gene3D" id="3.30.70.890">
    <property type="entry name" value="GHMP kinase, C-terminal domain"/>
    <property type="match status" value="1"/>
</dbReference>
<reference evidence="12 13" key="1">
    <citation type="submission" date="2020-01" db="EMBL/GenBank/DDBJ databases">
        <authorList>
            <person name="Deng T."/>
        </authorList>
    </citation>
    <scope>NUCLEOTIDE SEQUENCE [LARGE SCALE GENOMIC DNA]</scope>
    <source>
        <strain evidence="12 13">5221</strain>
    </source>
</reference>
<dbReference type="InterPro" id="IPR020568">
    <property type="entry name" value="Ribosomal_Su5_D2-typ_SF"/>
</dbReference>
<dbReference type="NCBIfam" id="TIGR00549">
    <property type="entry name" value="mevalon_kin"/>
    <property type="match status" value="1"/>
</dbReference>
<dbReference type="GO" id="GO:0019287">
    <property type="term" value="P:isopentenyl diphosphate biosynthetic process, mevalonate pathway"/>
    <property type="evidence" value="ECO:0007669"/>
    <property type="project" value="UniProtKB-UniPathway"/>
</dbReference>
<dbReference type="InterPro" id="IPR006205">
    <property type="entry name" value="Mev_gal_kin"/>
</dbReference>
<feature type="domain" description="GHMP kinase N-terminal" evidence="10">
    <location>
        <begin position="78"/>
        <end position="156"/>
    </location>
</feature>
<comment type="caution">
    <text evidence="12">The sequence shown here is derived from an EMBL/GenBank/DDBJ whole genome shotgun (WGS) entry which is preliminary data.</text>
</comment>
<keyword evidence="8" id="KW-0443">Lipid metabolism</keyword>
<evidence type="ECO:0000256" key="8">
    <source>
        <dbReference type="ARBA" id="ARBA00023098"/>
    </source>
</evidence>
<dbReference type="InterPro" id="IPR013750">
    <property type="entry name" value="GHMP_kinase_C_dom"/>
</dbReference>
<feature type="domain" description="GHMP kinase C-terminal" evidence="11">
    <location>
        <begin position="233"/>
        <end position="307"/>
    </location>
</feature>
<keyword evidence="5 12" id="KW-0418">Kinase</keyword>
<protein>
    <submittedName>
        <fullName evidence="12">Mevalonate kinase</fullName>
        <ecNumber evidence="12">2.7.1.36</ecNumber>
    </submittedName>
</protein>
<dbReference type="PANTHER" id="PTHR43290:SF2">
    <property type="entry name" value="MEVALONATE KINASE"/>
    <property type="match status" value="1"/>
</dbReference>
<keyword evidence="13" id="KW-1185">Reference proteome</keyword>
<evidence type="ECO:0000256" key="3">
    <source>
        <dbReference type="ARBA" id="ARBA00022679"/>
    </source>
</evidence>
<dbReference type="Pfam" id="PF00288">
    <property type="entry name" value="GHMP_kinases_N"/>
    <property type="match status" value="1"/>
</dbReference>
<evidence type="ECO:0000256" key="4">
    <source>
        <dbReference type="ARBA" id="ARBA00022741"/>
    </source>
</evidence>
<evidence type="ECO:0000256" key="5">
    <source>
        <dbReference type="ARBA" id="ARBA00022777"/>
    </source>
</evidence>
<dbReference type="EC" id="2.7.1.36" evidence="12"/>
<dbReference type="SUPFAM" id="SSF54211">
    <property type="entry name" value="Ribosomal protein S5 domain 2-like"/>
    <property type="match status" value="1"/>
</dbReference>
<keyword evidence="2" id="KW-0444">Lipid biosynthesis</keyword>
<evidence type="ECO:0000256" key="9">
    <source>
        <dbReference type="ARBA" id="ARBA00029438"/>
    </source>
</evidence>
<dbReference type="GO" id="GO:0005829">
    <property type="term" value="C:cytosol"/>
    <property type="evidence" value="ECO:0007669"/>
    <property type="project" value="TreeGrafter"/>
</dbReference>
<proteinExistence type="predicted"/>
<name>A0A6N9H4Y6_9MICO</name>
<evidence type="ECO:0000259" key="11">
    <source>
        <dbReference type="Pfam" id="PF08544"/>
    </source>
</evidence>
<sequence length="319" mass="31582">MSTAPGGEPARTGTGRAHGKAILLGEHSVLYGTPAIALPLTALSLTARLAAQPAGELTLASDLYTGPAAQAPARIAPVVAAVEAACAQAGRAPRGLALTIDSEIPFERGLGSSAAVGAAIARAVADLTGADFDAEAVQRVIMAAETIAHGRSSGLDGRTVAAAGPILLREGAVAEVPVGRPLTLVIADSGRPGATSQTVAAVRALREADPARADAVIARLGAIVEASLEPFGDGRAGELGALMDEAHKLLRELRVSDAVLDRLVAAARAAGAAGAKLTGGGRGGCVLALAHGADDAAELRRALAAAGAERTWQTTVAAA</sequence>
<dbReference type="RefSeq" id="WP_160952341.1">
    <property type="nucleotide sequence ID" value="NZ_WWEQ01000006.1"/>
</dbReference>
<dbReference type="GO" id="GO:0005524">
    <property type="term" value="F:ATP binding"/>
    <property type="evidence" value="ECO:0007669"/>
    <property type="project" value="UniProtKB-KW"/>
</dbReference>
<dbReference type="InterPro" id="IPR014721">
    <property type="entry name" value="Ribsml_uS5_D2-typ_fold_subgr"/>
</dbReference>
<dbReference type="GO" id="GO:0004496">
    <property type="term" value="F:mevalonate kinase activity"/>
    <property type="evidence" value="ECO:0007669"/>
    <property type="project" value="UniProtKB-EC"/>
</dbReference>
<gene>
    <name evidence="12" type="primary">mvk</name>
    <name evidence="12" type="ORF">GSY69_02615</name>
</gene>
<accession>A0A6N9H4Y6</accession>
<evidence type="ECO:0000256" key="7">
    <source>
        <dbReference type="ARBA" id="ARBA00022842"/>
    </source>
</evidence>
<evidence type="ECO:0000313" key="13">
    <source>
        <dbReference type="Proteomes" id="UP000469215"/>
    </source>
</evidence>
<dbReference type="Gene3D" id="3.30.230.10">
    <property type="match status" value="1"/>
</dbReference>
<evidence type="ECO:0000313" key="12">
    <source>
        <dbReference type="EMBL" id="MYM18901.1"/>
    </source>
</evidence>